<protein>
    <submittedName>
        <fullName evidence="7">IclR family transcriptional regulator</fullName>
    </submittedName>
</protein>
<dbReference type="PROSITE" id="PS51077">
    <property type="entry name" value="HTH_ICLR"/>
    <property type="match status" value="1"/>
</dbReference>
<dbReference type="SMART" id="SM00346">
    <property type="entry name" value="HTH_ICLR"/>
    <property type="match status" value="1"/>
</dbReference>
<dbReference type="InterPro" id="IPR036390">
    <property type="entry name" value="WH_DNA-bd_sf"/>
</dbReference>
<dbReference type="Pfam" id="PF09339">
    <property type="entry name" value="HTH_IclR"/>
    <property type="match status" value="1"/>
</dbReference>
<dbReference type="Pfam" id="PF01614">
    <property type="entry name" value="IclR_C"/>
    <property type="match status" value="1"/>
</dbReference>
<evidence type="ECO:0000256" key="4">
    <source>
        <dbReference type="SAM" id="MobiDB-lite"/>
    </source>
</evidence>
<dbReference type="Gene3D" id="1.10.10.10">
    <property type="entry name" value="Winged helix-like DNA-binding domain superfamily/Winged helix DNA-binding domain"/>
    <property type="match status" value="1"/>
</dbReference>
<dbReference type="InterPro" id="IPR005471">
    <property type="entry name" value="Tscrpt_reg_IclR_N"/>
</dbReference>
<evidence type="ECO:0000313" key="8">
    <source>
        <dbReference type="Proteomes" id="UP001589789"/>
    </source>
</evidence>
<keyword evidence="2" id="KW-0238">DNA-binding</keyword>
<keyword evidence="8" id="KW-1185">Reference proteome</keyword>
<keyword evidence="1" id="KW-0805">Transcription regulation</keyword>
<accession>A0ABV6INX6</accession>
<proteinExistence type="predicted"/>
<dbReference type="RefSeq" id="WP_377049306.1">
    <property type="nucleotide sequence ID" value="NZ_JBHLVZ010000003.1"/>
</dbReference>
<dbReference type="InterPro" id="IPR050707">
    <property type="entry name" value="HTH_MetabolicPath_Reg"/>
</dbReference>
<dbReference type="Proteomes" id="UP001589789">
    <property type="component" value="Unassembled WGS sequence"/>
</dbReference>
<feature type="domain" description="IclR-ED" evidence="6">
    <location>
        <begin position="86"/>
        <end position="275"/>
    </location>
</feature>
<keyword evidence="3" id="KW-0804">Transcription</keyword>
<dbReference type="SUPFAM" id="SSF55781">
    <property type="entry name" value="GAF domain-like"/>
    <property type="match status" value="1"/>
</dbReference>
<feature type="domain" description="HTH iclR-type" evidence="5">
    <location>
        <begin position="23"/>
        <end position="85"/>
    </location>
</feature>
<evidence type="ECO:0000259" key="6">
    <source>
        <dbReference type="PROSITE" id="PS51078"/>
    </source>
</evidence>
<dbReference type="InterPro" id="IPR029016">
    <property type="entry name" value="GAF-like_dom_sf"/>
</dbReference>
<dbReference type="EMBL" id="JBHLVZ010000003">
    <property type="protein sequence ID" value="MFC0385151.1"/>
    <property type="molecule type" value="Genomic_DNA"/>
</dbReference>
<dbReference type="PANTHER" id="PTHR30136">
    <property type="entry name" value="HELIX-TURN-HELIX TRANSCRIPTIONAL REGULATOR, ICLR FAMILY"/>
    <property type="match status" value="1"/>
</dbReference>
<dbReference type="SUPFAM" id="SSF46785">
    <property type="entry name" value="Winged helix' DNA-binding domain"/>
    <property type="match status" value="1"/>
</dbReference>
<dbReference type="PROSITE" id="PS51078">
    <property type="entry name" value="ICLR_ED"/>
    <property type="match status" value="1"/>
</dbReference>
<feature type="region of interest" description="Disordered" evidence="4">
    <location>
        <begin position="1"/>
        <end position="22"/>
    </location>
</feature>
<dbReference type="PANTHER" id="PTHR30136:SF24">
    <property type="entry name" value="HTH-TYPE TRANSCRIPTIONAL REPRESSOR ALLR"/>
    <property type="match status" value="1"/>
</dbReference>
<dbReference type="InterPro" id="IPR014757">
    <property type="entry name" value="Tscrpt_reg_IclR_C"/>
</dbReference>
<evidence type="ECO:0000313" key="7">
    <source>
        <dbReference type="EMBL" id="MFC0385151.1"/>
    </source>
</evidence>
<evidence type="ECO:0000256" key="1">
    <source>
        <dbReference type="ARBA" id="ARBA00023015"/>
    </source>
</evidence>
<evidence type="ECO:0000256" key="3">
    <source>
        <dbReference type="ARBA" id="ARBA00023163"/>
    </source>
</evidence>
<dbReference type="InterPro" id="IPR036388">
    <property type="entry name" value="WH-like_DNA-bd_sf"/>
</dbReference>
<sequence>MKHPSEPSVAQARTGTDPAPGVDKTLTKGLLLIEALCRSPRSRGVSDLASELSLTKSNVHRLLQTLISSGFVSREAGSDRYILTSKLWRLSRLQRPHDTLAASVRPLLSELVTVTGETASFAIVEENTVIWIDQVETRHTVRVYFSVGDSHPLDQIVKSGRGVGAFQQVAYAFRPEAEVRRSLEAIGRDLGRPAAFIDEQVARVQAVRRDGYAVVEGEWIDGVNAVAVPVPGRVGDLVGIVISFGPAHRLTGGTLDLVRRATCDMAGRLTDTLFGAGKSE</sequence>
<comment type="caution">
    <text evidence="7">The sequence shown here is derived from an EMBL/GenBank/DDBJ whole genome shotgun (WGS) entry which is preliminary data.</text>
</comment>
<gene>
    <name evidence="7" type="ORF">ACFFIC_06240</name>
</gene>
<dbReference type="Gene3D" id="3.30.450.40">
    <property type="match status" value="1"/>
</dbReference>
<reference evidence="7 8" key="1">
    <citation type="submission" date="2024-09" db="EMBL/GenBank/DDBJ databases">
        <authorList>
            <person name="Sun Q."/>
            <person name="Mori K."/>
        </authorList>
    </citation>
    <scope>NUCLEOTIDE SEQUENCE [LARGE SCALE GENOMIC DNA]</scope>
    <source>
        <strain evidence="7 8">CCM 7468</strain>
    </source>
</reference>
<name>A0ABV6INX6_9PROT</name>
<evidence type="ECO:0000259" key="5">
    <source>
        <dbReference type="PROSITE" id="PS51077"/>
    </source>
</evidence>
<evidence type="ECO:0000256" key="2">
    <source>
        <dbReference type="ARBA" id="ARBA00023125"/>
    </source>
</evidence>
<organism evidence="7 8">
    <name type="scientific">Muricoccus vinaceus</name>
    <dbReference type="NCBI Taxonomy" id="424704"/>
    <lineage>
        <taxon>Bacteria</taxon>
        <taxon>Pseudomonadati</taxon>
        <taxon>Pseudomonadota</taxon>
        <taxon>Alphaproteobacteria</taxon>
        <taxon>Acetobacterales</taxon>
        <taxon>Roseomonadaceae</taxon>
        <taxon>Muricoccus</taxon>
    </lineage>
</organism>